<proteinExistence type="predicted"/>
<dbReference type="Pfam" id="PF12571">
    <property type="entry name" value="Phage_tail_fib"/>
    <property type="match status" value="1"/>
</dbReference>
<evidence type="ECO:0000313" key="3">
    <source>
        <dbReference type="Proteomes" id="UP000198862"/>
    </source>
</evidence>
<accession>A0A1I1Q2R3</accession>
<dbReference type="Proteomes" id="UP000198862">
    <property type="component" value="Unassembled WGS sequence"/>
</dbReference>
<dbReference type="OrthoDB" id="9810174at2"/>
<feature type="domain" description="Phage tail fibre protein N-terminal" evidence="1">
    <location>
        <begin position="3"/>
        <end position="82"/>
    </location>
</feature>
<evidence type="ECO:0000313" key="2">
    <source>
        <dbReference type="EMBL" id="SFD14148.1"/>
    </source>
</evidence>
<reference evidence="2 3" key="1">
    <citation type="submission" date="2016-10" db="EMBL/GenBank/DDBJ databases">
        <authorList>
            <person name="de Groot N.N."/>
        </authorList>
    </citation>
    <scope>NUCLEOTIDE SEQUENCE [LARGE SCALE GENOMIC DNA]</scope>
    <source>
        <strain evidence="2 3">DSM 6059</strain>
    </source>
</reference>
<organism evidence="2 3">
    <name type="scientific">Pseudoalteromonas denitrificans DSM 6059</name>
    <dbReference type="NCBI Taxonomy" id="1123010"/>
    <lineage>
        <taxon>Bacteria</taxon>
        <taxon>Pseudomonadati</taxon>
        <taxon>Pseudomonadota</taxon>
        <taxon>Gammaproteobacteria</taxon>
        <taxon>Alteromonadales</taxon>
        <taxon>Pseudoalteromonadaceae</taxon>
        <taxon>Pseudoalteromonas</taxon>
    </lineage>
</organism>
<dbReference type="EMBL" id="FOLO01000035">
    <property type="protein sequence ID" value="SFD14148.1"/>
    <property type="molecule type" value="Genomic_DNA"/>
</dbReference>
<keyword evidence="3" id="KW-1185">Reference proteome</keyword>
<evidence type="ECO:0000259" key="1">
    <source>
        <dbReference type="Pfam" id="PF12571"/>
    </source>
</evidence>
<dbReference type="STRING" id="1123010.SAMN02745724_03630"/>
<dbReference type="InterPro" id="IPR022225">
    <property type="entry name" value="Phage_tail_fibre_N"/>
</dbReference>
<protein>
    <submittedName>
        <fullName evidence="2">Phage tail-collar fibre protein</fullName>
    </submittedName>
</protein>
<dbReference type="AlphaFoldDB" id="A0A1I1Q2R3"/>
<sequence>MVTKNESLWLKSGQEGENKARALNLAVEFTRIEVGDANGTTPVLDVNLTQLINKVQDGNLISHQVDLNDKNQRIINMAIPPTANFNAVEVLLYAKYGNTEFPHTYFKLASPFAARTIENGGSQAELKYTVRTSEYTDFTVSVVPEFSYVTNIALKENNAQIAKDYQGLQNGSIPAPKGAVFNTQASQLTGPIKIKLPQSWSSTMLGFNVNVYEFNTDHSFQLAVSGYNYRNSSSWLNCSAFVSSGSRTYKVRFGHDGDTCCVYIGEDNESWRFVQLNITDLVTGYSSYEASLWDENWSISVGGQLAENITSTLIADAPYSAENKPNAEDIGALSTKGGVLDNGDNTTLTIKSNDNGMSKLELLGDNQGTGLIYLGQSTQVGGGIAYNGDASPSTQTGQDFLTLYRTIGGARHWTARNSVENNHWIFRDNIYAKGGKEVYHEGSSEVAKQVFKTSNTTNQLNKWTKIGTVTLPFRYNGATAVLQTISTYEGSGEIYHETLEIGIKQQNPFGNDPKVFLKQSRTGDTNYQFCYQIVKNTPTTTVDLFIRLTEGYSCCQGWVVNQGGNELITFLSEQPFLDDLPSGAVLAEKIHLYSDENKPTPTAIGALPTDGTGIIRKNSNGDILRLEASPDSENDISLYMGNSGSGYRFTYHGTGAGNLNDLTLSYSNKTLFRSHLDGIVNFPEGLKLKDQTVATQADVDTQTGTFEVAQNETAKTKGTLHIFTKHAALKIPEDSGNKFEFIVDDTVDLTAGECQLLAPTGKQIYLGKVLADKFNIKDVGVIYTVYKNHTGIWKVLV</sequence>
<gene>
    <name evidence="2" type="ORF">SAMN02745724_03630</name>
</gene>
<name>A0A1I1Q2R3_9GAMM</name>